<feature type="compositionally biased region" description="Pro residues" evidence="2">
    <location>
        <begin position="9"/>
        <end position="31"/>
    </location>
</feature>
<organism evidence="5 6">
    <name type="scientific">Cellulosimicrobium cellulans</name>
    <name type="common">Arthrobacter luteus</name>
    <dbReference type="NCBI Taxonomy" id="1710"/>
    <lineage>
        <taxon>Bacteria</taxon>
        <taxon>Bacillati</taxon>
        <taxon>Actinomycetota</taxon>
        <taxon>Actinomycetes</taxon>
        <taxon>Micrococcales</taxon>
        <taxon>Promicromonosporaceae</taxon>
        <taxon>Cellulosimicrobium</taxon>
    </lineage>
</organism>
<dbReference type="EMBL" id="BSTG01000005">
    <property type="protein sequence ID" value="GLY58824.1"/>
    <property type="molecule type" value="Genomic_DNA"/>
</dbReference>
<evidence type="ECO:0000256" key="3">
    <source>
        <dbReference type="SAM" id="Phobius"/>
    </source>
</evidence>
<evidence type="ECO:0000259" key="4">
    <source>
        <dbReference type="Pfam" id="PF07553"/>
    </source>
</evidence>
<comment type="caution">
    <text evidence="5">The sequence shown here is derived from an EMBL/GenBank/DDBJ whole genome shotgun (WGS) entry which is preliminary data.</text>
</comment>
<name>A0AAV5P870_CELCE</name>
<dbReference type="Proteomes" id="UP001165168">
    <property type="component" value="Unassembled WGS sequence"/>
</dbReference>
<dbReference type="InterPro" id="IPR011434">
    <property type="entry name" value="Ltp-like_HTH"/>
</dbReference>
<feature type="region of interest" description="Disordered" evidence="2">
    <location>
        <begin position="1"/>
        <end position="51"/>
    </location>
</feature>
<evidence type="ECO:0000313" key="6">
    <source>
        <dbReference type="Proteomes" id="UP001165168"/>
    </source>
</evidence>
<evidence type="ECO:0000313" key="5">
    <source>
        <dbReference type="EMBL" id="GLY58824.1"/>
    </source>
</evidence>
<protein>
    <recommendedName>
        <fullName evidence="4">Putative host cell surface-exposed lipoprotein Ltp-like HTH region domain-containing protein</fullName>
    </recommendedName>
</protein>
<evidence type="ECO:0000256" key="2">
    <source>
        <dbReference type="SAM" id="MobiDB-lite"/>
    </source>
</evidence>
<keyword evidence="1" id="KW-0175">Coiled coil</keyword>
<dbReference type="Pfam" id="PF07553">
    <property type="entry name" value="Lipoprotein_Ltp"/>
    <property type="match status" value="2"/>
</dbReference>
<feature type="domain" description="Putative host cell surface-exposed lipoprotein Ltp-like HTH region" evidence="4">
    <location>
        <begin position="181"/>
        <end position="220"/>
    </location>
</feature>
<feature type="coiled-coil region" evidence="1">
    <location>
        <begin position="120"/>
        <end position="166"/>
    </location>
</feature>
<dbReference type="Gene3D" id="1.10.10.10">
    <property type="entry name" value="Winged helix-like DNA-binding domain superfamily/Winged helix DNA-binding domain"/>
    <property type="match status" value="2"/>
</dbReference>
<dbReference type="AlphaFoldDB" id="A0AAV5P870"/>
<evidence type="ECO:0000256" key="1">
    <source>
        <dbReference type="SAM" id="Coils"/>
    </source>
</evidence>
<dbReference type="InterPro" id="IPR036388">
    <property type="entry name" value="WH-like_DNA-bd_sf"/>
</dbReference>
<keyword evidence="3" id="KW-0812">Transmembrane</keyword>
<reference evidence="5" key="1">
    <citation type="submission" date="2023-03" db="EMBL/GenBank/DDBJ databases">
        <title>Cellulosimicrobium cellulans NBRC 103059.</title>
        <authorList>
            <person name="Ichikawa N."/>
            <person name="Sato H."/>
            <person name="Tonouchi N."/>
        </authorList>
    </citation>
    <scope>NUCLEOTIDE SEQUENCE</scope>
    <source>
        <strain evidence="5">NBRC 103059</strain>
    </source>
</reference>
<accession>A0AAV5P870</accession>
<feature type="domain" description="Putative host cell surface-exposed lipoprotein Ltp-like HTH region" evidence="4">
    <location>
        <begin position="230"/>
        <end position="272"/>
    </location>
</feature>
<gene>
    <name evidence="5" type="ORF">Ccel01_34260</name>
</gene>
<sequence>MAPRYNSPPNWPPPPVGWSPPPGWSPDPAWGPAPQGWRFWVDDAGAGSSDPREALAEVGVGEESVGAAQRKSWIARHKILTGAGGVVLLIVVIAALVGGNADPGEEPVVVATTQGADQGEKSADEIAAEEQAEAERLAEEEAAAAAEAEEERLAEEQRLADEAAAAEAAAAEAARIGSVAQQNAYRSALSYLDLTGFSRSGLIGQLEFEGFSTADAEFAIVRLEAEGGVDWNAEAAECAASYLDLMSFSRAGLVDQLLFEGFTPEQAEYGVSTTGL</sequence>
<keyword evidence="3" id="KW-1133">Transmembrane helix</keyword>
<keyword evidence="3" id="KW-0472">Membrane</keyword>
<feature type="transmembrane region" description="Helical" evidence="3">
    <location>
        <begin position="79"/>
        <end position="99"/>
    </location>
</feature>
<proteinExistence type="predicted"/>